<reference evidence="1" key="1">
    <citation type="submission" date="2021-08" db="EMBL/GenBank/DDBJ databases">
        <title>Prevotella lacticifex sp. nov., isolated from rumen of cow.</title>
        <authorList>
            <person name="Shinkai T."/>
            <person name="Ikeyama N."/>
            <person name="Kumagai M."/>
            <person name="Ohmori H."/>
            <person name="Sakamoto M."/>
            <person name="Ohkuma M."/>
            <person name="Mitsumori M."/>
        </authorList>
    </citation>
    <scope>NUCLEOTIDE SEQUENCE</scope>
    <source>
        <strain evidence="1">DSM 11371</strain>
    </source>
</reference>
<organism evidence="1 2">
    <name type="scientific">Segatella bryantii</name>
    <name type="common">Prevotella bryantii</name>
    <dbReference type="NCBI Taxonomy" id="77095"/>
    <lineage>
        <taxon>Bacteria</taxon>
        <taxon>Pseudomonadati</taxon>
        <taxon>Bacteroidota</taxon>
        <taxon>Bacteroidia</taxon>
        <taxon>Bacteroidales</taxon>
        <taxon>Prevotellaceae</taxon>
        <taxon>Segatella</taxon>
    </lineage>
</organism>
<gene>
    <name evidence="1" type="ORF">PRRU23_26970</name>
</gene>
<evidence type="ECO:0000313" key="1">
    <source>
        <dbReference type="EMBL" id="GJG28997.1"/>
    </source>
</evidence>
<dbReference type="Proteomes" id="UP000887043">
    <property type="component" value="Unassembled WGS sequence"/>
</dbReference>
<evidence type="ECO:0008006" key="3">
    <source>
        <dbReference type="Google" id="ProtNLM"/>
    </source>
</evidence>
<comment type="caution">
    <text evidence="1">The sequence shown here is derived from an EMBL/GenBank/DDBJ whole genome shotgun (WGS) entry which is preliminary data.</text>
</comment>
<proteinExistence type="predicted"/>
<accession>A0AA37HZS1</accession>
<dbReference type="RefSeq" id="WP_039869524.1">
    <property type="nucleotide sequence ID" value="NZ_BPTR01000001.1"/>
</dbReference>
<dbReference type="AlphaFoldDB" id="A0AA37HZS1"/>
<evidence type="ECO:0000313" key="2">
    <source>
        <dbReference type="Proteomes" id="UP000887043"/>
    </source>
</evidence>
<sequence>MHRVKSQKGADDIIMKQMLTASGNKLFFYSKSSEKAEERMEIDFLLQKDKVTNRHNIRPIEVKSGKNYTLSSLKKCMNKFGEYMTTPTVLHAADYKVEDGITYLPLYMSPLL</sequence>
<dbReference type="EMBL" id="BPTR01000001">
    <property type="protein sequence ID" value="GJG28997.1"/>
    <property type="molecule type" value="Genomic_DNA"/>
</dbReference>
<name>A0AA37HZS1_SEGBR</name>
<protein>
    <recommendedName>
        <fullName evidence="3">DUF4143 domain-containing protein</fullName>
    </recommendedName>
</protein>